<evidence type="ECO:0000256" key="1">
    <source>
        <dbReference type="SAM" id="MobiDB-lite"/>
    </source>
</evidence>
<protein>
    <submittedName>
        <fullName evidence="3">Uncharacterized protein</fullName>
    </submittedName>
</protein>
<feature type="region of interest" description="Disordered" evidence="1">
    <location>
        <begin position="166"/>
        <end position="188"/>
    </location>
</feature>
<sequence length="188" mass="21137">MRVIVSSTYILAPRSETPPSGTPPLLPIPLPTSAPHLLSPSNDCRADVLKDPDEIAEEIPATDVAELSQRMTNFVTTIRHDTYEIYKRLDDAQDDRLLMSGQLNLLRKDRHSHARTARLLESEARASREAWTEIGDLWAADRRRESQLTKALTLLRILQTQMIALQSQQRPARDPTHPNVPKEASSSS</sequence>
<name>A0A699JE57_TANCI</name>
<reference evidence="3" key="1">
    <citation type="journal article" date="2019" name="Sci. Rep.">
        <title>Draft genome of Tanacetum cinerariifolium, the natural source of mosquito coil.</title>
        <authorList>
            <person name="Yamashiro T."/>
            <person name="Shiraishi A."/>
            <person name="Satake H."/>
            <person name="Nakayama K."/>
        </authorList>
    </citation>
    <scope>NUCLEOTIDE SEQUENCE</scope>
</reference>
<comment type="caution">
    <text evidence="3">The sequence shown here is derived from an EMBL/GenBank/DDBJ whole genome shotgun (WGS) entry which is preliminary data.</text>
</comment>
<organism evidence="3">
    <name type="scientific">Tanacetum cinerariifolium</name>
    <name type="common">Dalmatian daisy</name>
    <name type="synonym">Chrysanthemum cinerariifolium</name>
    <dbReference type="NCBI Taxonomy" id="118510"/>
    <lineage>
        <taxon>Eukaryota</taxon>
        <taxon>Viridiplantae</taxon>
        <taxon>Streptophyta</taxon>
        <taxon>Embryophyta</taxon>
        <taxon>Tracheophyta</taxon>
        <taxon>Spermatophyta</taxon>
        <taxon>Magnoliopsida</taxon>
        <taxon>eudicotyledons</taxon>
        <taxon>Gunneridae</taxon>
        <taxon>Pentapetalae</taxon>
        <taxon>asterids</taxon>
        <taxon>campanulids</taxon>
        <taxon>Asterales</taxon>
        <taxon>Asteraceae</taxon>
        <taxon>Asteroideae</taxon>
        <taxon>Anthemideae</taxon>
        <taxon>Anthemidinae</taxon>
        <taxon>Tanacetum</taxon>
    </lineage>
</organism>
<dbReference type="AlphaFoldDB" id="A0A699JE57"/>
<evidence type="ECO:0000313" key="2">
    <source>
        <dbReference type="EMBL" id="GFA31116.1"/>
    </source>
</evidence>
<accession>A0A699JE57</accession>
<evidence type="ECO:0000313" key="3">
    <source>
        <dbReference type="EMBL" id="GFA31405.1"/>
    </source>
</evidence>
<proteinExistence type="predicted"/>
<gene>
    <name evidence="2" type="ORF">Tci_603088</name>
    <name evidence="3" type="ORF">Tci_603377</name>
</gene>
<dbReference type="EMBL" id="BKCJ010403006">
    <property type="protein sequence ID" value="GFA31405.1"/>
    <property type="molecule type" value="Genomic_DNA"/>
</dbReference>
<dbReference type="EMBL" id="BKCJ010402527">
    <property type="protein sequence ID" value="GFA31116.1"/>
    <property type="molecule type" value="Genomic_DNA"/>
</dbReference>